<proteinExistence type="predicted"/>
<reference evidence="2 3" key="1">
    <citation type="submission" date="2020-02" db="EMBL/GenBank/DDBJ databases">
        <title>Comparative genomics of the hypocrealean fungal genus Beauvera.</title>
        <authorList>
            <person name="Showalter D.N."/>
            <person name="Bushley K.E."/>
            <person name="Rehner S.A."/>
        </authorList>
    </citation>
    <scope>NUCLEOTIDE SEQUENCE [LARGE SCALE GENOMIC DNA]</scope>
    <source>
        <strain evidence="2 3">ARSEF4384</strain>
    </source>
</reference>
<dbReference type="EMBL" id="JAAHCF010000541">
    <property type="protein sequence ID" value="KAK8143216.1"/>
    <property type="molecule type" value="Genomic_DNA"/>
</dbReference>
<dbReference type="Proteomes" id="UP001397290">
    <property type="component" value="Unassembled WGS sequence"/>
</dbReference>
<protein>
    <submittedName>
        <fullName evidence="2">Uncharacterized protein</fullName>
    </submittedName>
</protein>
<organism evidence="2 3">
    <name type="scientific">Beauveria asiatica</name>
    <dbReference type="NCBI Taxonomy" id="1069075"/>
    <lineage>
        <taxon>Eukaryota</taxon>
        <taxon>Fungi</taxon>
        <taxon>Dikarya</taxon>
        <taxon>Ascomycota</taxon>
        <taxon>Pezizomycotina</taxon>
        <taxon>Sordariomycetes</taxon>
        <taxon>Hypocreomycetidae</taxon>
        <taxon>Hypocreales</taxon>
        <taxon>Cordycipitaceae</taxon>
        <taxon>Beauveria</taxon>
    </lineage>
</organism>
<gene>
    <name evidence="2" type="ORF">G3M48_007573</name>
</gene>
<sequence length="183" mass="19523">MREPLRREPVPRFPVQRLVGKAVQARHVLKVNSRIRRERTVNHALPAADGKDPELRGARAQMRNQLVEPLGGRSAAGAERPEGVVELRANVEHDERVLCRRGAKGAVREGELRGGAAGDDVARESSGGGGGGGGGGGVEEERDEGDGEVAEERDNGPARGQDEGEEAYGAPLIPPFILLRFST</sequence>
<evidence type="ECO:0000313" key="3">
    <source>
        <dbReference type="Proteomes" id="UP001397290"/>
    </source>
</evidence>
<dbReference type="AlphaFoldDB" id="A0AAW0RMH5"/>
<feature type="compositionally biased region" description="Acidic residues" evidence="1">
    <location>
        <begin position="138"/>
        <end position="149"/>
    </location>
</feature>
<keyword evidence="3" id="KW-1185">Reference proteome</keyword>
<accession>A0AAW0RMH5</accession>
<name>A0AAW0RMH5_9HYPO</name>
<comment type="caution">
    <text evidence="2">The sequence shown here is derived from an EMBL/GenBank/DDBJ whole genome shotgun (WGS) entry which is preliminary data.</text>
</comment>
<feature type="region of interest" description="Disordered" evidence="1">
    <location>
        <begin position="101"/>
        <end position="183"/>
    </location>
</feature>
<evidence type="ECO:0000313" key="2">
    <source>
        <dbReference type="EMBL" id="KAK8143216.1"/>
    </source>
</evidence>
<feature type="compositionally biased region" description="Gly residues" evidence="1">
    <location>
        <begin position="126"/>
        <end position="137"/>
    </location>
</feature>
<evidence type="ECO:0000256" key="1">
    <source>
        <dbReference type="SAM" id="MobiDB-lite"/>
    </source>
</evidence>
<feature type="compositionally biased region" description="Basic and acidic residues" evidence="1">
    <location>
        <begin position="150"/>
        <end position="162"/>
    </location>
</feature>